<organism evidence="1 2">
    <name type="scientific">Apilactobacillus apisilvae</name>
    <dbReference type="NCBI Taxonomy" id="2923364"/>
    <lineage>
        <taxon>Bacteria</taxon>
        <taxon>Bacillati</taxon>
        <taxon>Bacillota</taxon>
        <taxon>Bacilli</taxon>
        <taxon>Lactobacillales</taxon>
        <taxon>Lactobacillaceae</taxon>
        <taxon>Apilactobacillus</taxon>
    </lineage>
</organism>
<dbReference type="Proteomes" id="UP000831859">
    <property type="component" value="Plasmid p2unnamed"/>
</dbReference>
<evidence type="ECO:0000313" key="2">
    <source>
        <dbReference type="Proteomes" id="UP000831859"/>
    </source>
</evidence>
<proteinExistence type="predicted"/>
<evidence type="ECO:0008006" key="3">
    <source>
        <dbReference type="Google" id="ProtNLM"/>
    </source>
</evidence>
<name>A0ABY4PJ45_9LACO</name>
<evidence type="ECO:0000313" key="1">
    <source>
        <dbReference type="EMBL" id="UQS85850.1"/>
    </source>
</evidence>
<dbReference type="InterPro" id="IPR006523">
    <property type="entry name" value="RinA"/>
</dbReference>
<keyword evidence="1" id="KW-0614">Plasmid</keyword>
<sequence>MQKDTRNFVEGLLRDYPRIPRYIHRKEQEIKYPFRAYRDDNVGGGQGHSNNDSPTERIVFNIAGCDVIEGFKKQRNAISKALKKSDPVFVKVVERYYFDEYNTLSISAIGVEYGYSSRTLYNERNKLFENILIHLGWNHVIERDAILNEKSDRTAL</sequence>
<accession>A0ABY4PJ45</accession>
<gene>
    <name evidence="1" type="ORF">MOO46_07875</name>
</gene>
<reference evidence="1 2" key="1">
    <citation type="journal article" date="2022" name="Int. J. Syst. Evol. Microbiol.">
        <title>Apilactobacillus apisilvae sp. nov., Nicolia spurrieriana gen. nov. sp. nov., Bombilactobacillus folatiphilus sp. nov. and Bombilactobacillus thymidiniphilus sp. nov., four new lactic acid bacterial isolates from stingless bees Tetragonula carbonaria and Austroplebeia australis.</title>
        <authorList>
            <person name="Oliphant S.A."/>
            <person name="Watson-Haigh N.S."/>
            <person name="Sumby K.M."/>
            <person name="Gardner J."/>
            <person name="Groom S."/>
            <person name="Jiranek V."/>
        </authorList>
    </citation>
    <scope>NUCLEOTIDE SEQUENCE [LARGE SCALE GENOMIC DNA]</scope>
    <source>
        <strain evidence="1 2">SG5_A10</strain>
    </source>
</reference>
<keyword evidence="2" id="KW-1185">Reference proteome</keyword>
<geneLocation type="plasmid" evidence="1 2">
    <name>p2unnamed</name>
</geneLocation>
<dbReference type="NCBIfam" id="TIGR01636">
    <property type="entry name" value="phage_rinA"/>
    <property type="match status" value="1"/>
</dbReference>
<dbReference type="EMBL" id="CP093364">
    <property type="protein sequence ID" value="UQS85850.1"/>
    <property type="molecule type" value="Genomic_DNA"/>
</dbReference>
<protein>
    <recommendedName>
        <fullName evidence="3">Transcriptional regulator</fullName>
    </recommendedName>
</protein>
<dbReference type="RefSeq" id="WP_249511813.1">
    <property type="nucleotide sequence ID" value="NZ_CP093364.1"/>
</dbReference>